<organism evidence="4 5">
    <name type="scientific">Porites lobata</name>
    <dbReference type="NCBI Taxonomy" id="104759"/>
    <lineage>
        <taxon>Eukaryota</taxon>
        <taxon>Metazoa</taxon>
        <taxon>Cnidaria</taxon>
        <taxon>Anthozoa</taxon>
        <taxon>Hexacorallia</taxon>
        <taxon>Scleractinia</taxon>
        <taxon>Fungiina</taxon>
        <taxon>Poritidae</taxon>
        <taxon>Porites</taxon>
    </lineage>
</organism>
<feature type="repeat" description="ANK" evidence="3">
    <location>
        <begin position="241"/>
        <end position="273"/>
    </location>
</feature>
<evidence type="ECO:0000256" key="2">
    <source>
        <dbReference type="ARBA" id="ARBA00023043"/>
    </source>
</evidence>
<name>A0ABN8NH02_9CNID</name>
<keyword evidence="1" id="KW-0677">Repeat</keyword>
<dbReference type="PANTHER" id="PTHR24178">
    <property type="entry name" value="MOLTING PROTEIN MLT-4"/>
    <property type="match status" value="1"/>
</dbReference>
<gene>
    <name evidence="4" type="ORF">PLOB_00017556</name>
</gene>
<evidence type="ECO:0000313" key="5">
    <source>
        <dbReference type="Proteomes" id="UP001159405"/>
    </source>
</evidence>
<feature type="repeat" description="ANK" evidence="3">
    <location>
        <begin position="98"/>
        <end position="130"/>
    </location>
</feature>
<dbReference type="SMART" id="SM00248">
    <property type="entry name" value="ANK"/>
    <property type="match status" value="10"/>
</dbReference>
<sequence length="589" mass="64769">MAAPGRKRRRGSKYSDDPTREVLEVIANGDAVVLNEVLQEMSSIERAYVLKATNVNSRFVVRDDTVLHYAVRLNRRSCDVLNCLIENGADVNVRTEYSKCTPLMIAAHCKNLNAVEFLLKHGAIVDLRDKLNKSSLHYGVERASRSSDTSFDVVSCLLNHGADINAPMNGKYTLLMSASSFQQVGLVNFLLEQGANVLLKDKDGNTALHFACGIWNSASCACDVLNCLTENGADINAIRNDNCTPLMLASSGGYVDQITFLIKHGANVHLQDKNGDTALHHAARNMNNSLEIVCALTAAGASQMCNNQGLTPLLVASSIGNIAAVEELLKNQEVTKEQRIDALELLGATIVTRPSWDVYDILSQAFSCLMCGMEERFADPLHPLLKQPMKPIDAYQNRQESQSLEELVEIGESRNALTMESLIIIERVLGENNSELLNHIRNTLLMCSIEAVSLISSSHHFEVDKASTVLVLTRRLCALNPRDLQGCSLLHEAIKRCQQNSPLLVKNLLHGGLNVNATDHQGNTPLHVAVLLNPCHDMIHLVTNLCEILLNGGAHQDFVNHDGKTAMDLAKADEVRSFLQEKRKLELKC</sequence>
<proteinExistence type="predicted"/>
<feature type="repeat" description="ANK" evidence="3">
    <location>
        <begin position="485"/>
        <end position="520"/>
    </location>
</feature>
<protein>
    <submittedName>
        <fullName evidence="4">Uncharacterized protein</fullName>
    </submittedName>
</protein>
<dbReference type="Gene3D" id="1.25.40.20">
    <property type="entry name" value="Ankyrin repeat-containing domain"/>
    <property type="match status" value="4"/>
</dbReference>
<dbReference type="PROSITE" id="PS50297">
    <property type="entry name" value="ANK_REP_REGION"/>
    <property type="match status" value="4"/>
</dbReference>
<dbReference type="Proteomes" id="UP001159405">
    <property type="component" value="Unassembled WGS sequence"/>
</dbReference>
<evidence type="ECO:0000256" key="3">
    <source>
        <dbReference type="PROSITE-ProRule" id="PRU00023"/>
    </source>
</evidence>
<evidence type="ECO:0000313" key="4">
    <source>
        <dbReference type="EMBL" id="CAH3109017.1"/>
    </source>
</evidence>
<feature type="non-terminal residue" evidence="4">
    <location>
        <position position="589"/>
    </location>
</feature>
<feature type="repeat" description="ANK" evidence="3">
    <location>
        <begin position="521"/>
        <end position="561"/>
    </location>
</feature>
<feature type="repeat" description="ANK" evidence="3">
    <location>
        <begin position="169"/>
        <end position="202"/>
    </location>
</feature>
<keyword evidence="5" id="KW-1185">Reference proteome</keyword>
<dbReference type="SUPFAM" id="SSF48403">
    <property type="entry name" value="Ankyrin repeat"/>
    <property type="match status" value="2"/>
</dbReference>
<dbReference type="PROSITE" id="PS50088">
    <property type="entry name" value="ANK_REPEAT"/>
    <property type="match status" value="8"/>
</dbReference>
<dbReference type="Pfam" id="PF12796">
    <property type="entry name" value="Ank_2"/>
    <property type="match status" value="2"/>
</dbReference>
<evidence type="ECO:0000256" key="1">
    <source>
        <dbReference type="ARBA" id="ARBA00022737"/>
    </source>
</evidence>
<dbReference type="InterPro" id="IPR002110">
    <property type="entry name" value="Ankyrin_rpt"/>
</dbReference>
<dbReference type="Pfam" id="PF00023">
    <property type="entry name" value="Ank"/>
    <property type="match status" value="1"/>
</dbReference>
<feature type="repeat" description="ANK" evidence="3">
    <location>
        <begin position="62"/>
        <end position="96"/>
    </location>
</feature>
<keyword evidence="2 3" id="KW-0040">ANK repeat</keyword>
<feature type="repeat" description="ANK" evidence="3">
    <location>
        <begin position="274"/>
        <end position="308"/>
    </location>
</feature>
<reference evidence="4 5" key="1">
    <citation type="submission" date="2022-05" db="EMBL/GenBank/DDBJ databases">
        <authorList>
            <consortium name="Genoscope - CEA"/>
            <person name="William W."/>
        </authorList>
    </citation>
    <scope>NUCLEOTIDE SEQUENCE [LARGE SCALE GENOMIC DNA]</scope>
</reference>
<feature type="repeat" description="ANK" evidence="3">
    <location>
        <begin position="203"/>
        <end position="240"/>
    </location>
</feature>
<accession>A0ABN8NH02</accession>
<dbReference type="EMBL" id="CALNXK010000021">
    <property type="protein sequence ID" value="CAH3109017.1"/>
    <property type="molecule type" value="Genomic_DNA"/>
</dbReference>
<comment type="caution">
    <text evidence="4">The sequence shown here is derived from an EMBL/GenBank/DDBJ whole genome shotgun (WGS) entry which is preliminary data.</text>
</comment>
<dbReference type="InterPro" id="IPR036770">
    <property type="entry name" value="Ankyrin_rpt-contain_sf"/>
</dbReference>